<dbReference type="EMBL" id="JAUSVX010000015">
    <property type="protein sequence ID" value="MDQ0473227.1"/>
    <property type="molecule type" value="Genomic_DNA"/>
</dbReference>
<comment type="caution">
    <text evidence="1">The sequence shown here is derived from an EMBL/GenBank/DDBJ whole genome shotgun (WGS) entry which is preliminary data.</text>
</comment>
<reference evidence="1 2" key="1">
    <citation type="submission" date="2023-07" db="EMBL/GenBank/DDBJ databases">
        <title>Genomic Encyclopedia of Type Strains, Phase IV (KMG-IV): sequencing the most valuable type-strain genomes for metagenomic binning, comparative biology and taxonomic classification.</title>
        <authorList>
            <person name="Goeker M."/>
        </authorList>
    </citation>
    <scope>NUCLEOTIDE SEQUENCE [LARGE SCALE GENOMIC DNA]</scope>
    <source>
        <strain evidence="1 2">DSM 19619</strain>
    </source>
</reference>
<organism evidence="1 2">
    <name type="scientific">Labrys wisconsinensis</name>
    <dbReference type="NCBI Taxonomy" id="425677"/>
    <lineage>
        <taxon>Bacteria</taxon>
        <taxon>Pseudomonadati</taxon>
        <taxon>Pseudomonadota</taxon>
        <taxon>Alphaproteobacteria</taxon>
        <taxon>Hyphomicrobiales</taxon>
        <taxon>Xanthobacteraceae</taxon>
        <taxon>Labrys</taxon>
    </lineage>
</organism>
<dbReference type="RefSeq" id="WP_307281214.1">
    <property type="nucleotide sequence ID" value="NZ_JAUSVX010000015.1"/>
</dbReference>
<proteinExistence type="predicted"/>
<name>A0ABU0JG10_9HYPH</name>
<evidence type="ECO:0000313" key="1">
    <source>
        <dbReference type="EMBL" id="MDQ0473227.1"/>
    </source>
</evidence>
<evidence type="ECO:0000313" key="2">
    <source>
        <dbReference type="Proteomes" id="UP001242480"/>
    </source>
</evidence>
<accession>A0ABU0JG10</accession>
<keyword evidence="2" id="KW-1185">Reference proteome</keyword>
<protein>
    <submittedName>
        <fullName evidence="1">Uncharacterized protein</fullName>
    </submittedName>
</protein>
<gene>
    <name evidence="1" type="ORF">QO011_006261</name>
</gene>
<dbReference type="Proteomes" id="UP001242480">
    <property type="component" value="Unassembled WGS sequence"/>
</dbReference>
<sequence length="149" mass="15742">MSPSDPVLAYVLAARPLHAALREAVIQLAAFALYRATRTRALALDITPLDRARDTLGDHTAGLAALRAPDPAAHHHHHLMGAATALERALAAGYATGTGADTLFFAAVEEAERHIRAAGRLLPGFEMVDLTQACCAMHAPAALVTHRVD</sequence>